<evidence type="ECO:0000256" key="8">
    <source>
        <dbReference type="PIRSR" id="PIRSR001123-2"/>
    </source>
</evidence>
<keyword evidence="4 8" id="KW-0479">Metal-binding</keyword>
<evidence type="ECO:0000256" key="6">
    <source>
        <dbReference type="PIRNR" id="PIRNR001123"/>
    </source>
</evidence>
<dbReference type="GO" id="GO:0004177">
    <property type="term" value="F:aminopeptidase activity"/>
    <property type="evidence" value="ECO:0007669"/>
    <property type="project" value="UniProtKB-UniRule"/>
</dbReference>
<keyword evidence="3" id="KW-0645">Protease</keyword>
<proteinExistence type="inferred from homology"/>
<dbReference type="Gene3D" id="3.40.630.10">
    <property type="entry name" value="Zn peptidases"/>
    <property type="match status" value="1"/>
</dbReference>
<accession>A0A0K2SPU2</accession>
<dbReference type="SUPFAM" id="SSF101821">
    <property type="entry name" value="Aminopeptidase/glucanase lid domain"/>
    <property type="match status" value="1"/>
</dbReference>
<keyword evidence="10" id="KW-1185">Reference proteome</keyword>
<dbReference type="GO" id="GO:0006508">
    <property type="term" value="P:proteolysis"/>
    <property type="evidence" value="ECO:0007669"/>
    <property type="project" value="UniProtKB-KW"/>
</dbReference>
<feature type="binding site" evidence="8">
    <location>
        <position position="231"/>
    </location>
    <ligand>
        <name>Zn(2+)</name>
        <dbReference type="ChEBI" id="CHEBI:29105"/>
        <label>1</label>
    </ligand>
</feature>
<dbReference type="Proteomes" id="UP000065807">
    <property type="component" value="Chromosome"/>
</dbReference>
<evidence type="ECO:0000256" key="4">
    <source>
        <dbReference type="ARBA" id="ARBA00022723"/>
    </source>
</evidence>
<dbReference type="InterPro" id="IPR023367">
    <property type="entry name" value="Peptidase_M42_dom2"/>
</dbReference>
<evidence type="ECO:0000256" key="2">
    <source>
        <dbReference type="ARBA" id="ARBA00022438"/>
    </source>
</evidence>
<feature type="binding site" evidence="8">
    <location>
        <position position="176"/>
    </location>
    <ligand>
        <name>Zn(2+)</name>
        <dbReference type="ChEBI" id="CHEBI:29105"/>
        <label>2</label>
    </ligand>
</feature>
<evidence type="ECO:0000313" key="9">
    <source>
        <dbReference type="EMBL" id="BAS28844.1"/>
    </source>
</evidence>
<comment type="cofactor">
    <cofactor evidence="8">
        <name>a divalent metal cation</name>
        <dbReference type="ChEBI" id="CHEBI:60240"/>
    </cofactor>
    <text evidence="8">Binds 2 divalent metal cations per subunit.</text>
</comment>
<evidence type="ECO:0000256" key="3">
    <source>
        <dbReference type="ARBA" id="ARBA00022670"/>
    </source>
</evidence>
<evidence type="ECO:0000313" key="10">
    <source>
        <dbReference type="Proteomes" id="UP000065807"/>
    </source>
</evidence>
<dbReference type="OrthoDB" id="9772053at2"/>
<feature type="active site" description="Proton acceptor" evidence="7">
    <location>
        <position position="208"/>
    </location>
</feature>
<feature type="binding site" evidence="8">
    <location>
        <position position="176"/>
    </location>
    <ligand>
        <name>Zn(2+)</name>
        <dbReference type="ChEBI" id="CHEBI:29105"/>
        <label>1</label>
    </ligand>
</feature>
<feature type="binding site" evidence="8">
    <location>
        <position position="315"/>
    </location>
    <ligand>
        <name>Zn(2+)</name>
        <dbReference type="ChEBI" id="CHEBI:29105"/>
        <label>2</label>
    </ligand>
</feature>
<feature type="binding site" evidence="8">
    <location>
        <position position="66"/>
    </location>
    <ligand>
        <name>Zn(2+)</name>
        <dbReference type="ChEBI" id="CHEBI:29105"/>
        <label>1</label>
    </ligand>
</feature>
<dbReference type="PIRSF" id="PIRSF001123">
    <property type="entry name" value="PepA_GA"/>
    <property type="match status" value="1"/>
</dbReference>
<evidence type="ECO:0000256" key="5">
    <source>
        <dbReference type="ARBA" id="ARBA00022801"/>
    </source>
</evidence>
<dbReference type="PANTHER" id="PTHR32481">
    <property type="entry name" value="AMINOPEPTIDASE"/>
    <property type="match status" value="1"/>
</dbReference>
<sequence>MTATEFLEAVSELPGVSGHEAEVAVRIREAWEPLVDEVRVDPLGNLVALKRGEGPEPRPRVMIATHMDEIGFMVLSIEKGGFLRVAPVGGIDVRNVLAHRVRVQGRRELVGYLGMKPPHLTTPEEMKKPVPMQDLFVDVGLPEERVRALVEPGDLVVRDQRAVRLLGGRLAGKAFDNRASVAAAYHALGELTRRRHRVDVLAVATVQEEVGLRGATTSAFGVAPDVGLAVDVGFARQPAVEKDRSAEAGGGPALALGPNIHPEVFRFLVERAKAEGIPHQIEPAPGQTGTDAWALQVARSGVATGLLSVPLRYMHSTVETVDARDLEATGRLLAAAVSGMDPQWVRGLNQ</sequence>
<dbReference type="SUPFAM" id="SSF53187">
    <property type="entry name" value="Zn-dependent exopeptidases"/>
    <property type="match status" value="1"/>
</dbReference>
<dbReference type="AlphaFoldDB" id="A0A0K2SPU2"/>
<dbReference type="CDD" id="cd05656">
    <property type="entry name" value="M42_Frv"/>
    <property type="match status" value="1"/>
</dbReference>
<dbReference type="PANTHER" id="PTHR32481:SF0">
    <property type="entry name" value="AMINOPEPTIDASE YPDE-RELATED"/>
    <property type="match status" value="1"/>
</dbReference>
<dbReference type="Gene3D" id="2.40.30.40">
    <property type="entry name" value="Peptidase M42, domain 2"/>
    <property type="match status" value="1"/>
</dbReference>
<name>A0A0K2SPU2_LIMPI</name>
<dbReference type="InterPro" id="IPR008007">
    <property type="entry name" value="Peptidase_M42"/>
</dbReference>
<reference evidence="10" key="2">
    <citation type="journal article" date="2016" name="Int. J. Syst. Evol. Microbiol.">
        <title>Complete genome sequence and cell structure of Limnochorda pilosa, a Gram-negative spore-former within the phylum Firmicutes.</title>
        <authorList>
            <person name="Watanabe M."/>
            <person name="Kojima H."/>
            <person name="Fukui M."/>
        </authorList>
    </citation>
    <scope>NUCLEOTIDE SEQUENCE [LARGE SCALE GENOMIC DNA]</scope>
    <source>
        <strain evidence="10">HC45</strain>
    </source>
</reference>
<dbReference type="RefSeq" id="WP_068139787.1">
    <property type="nucleotide sequence ID" value="NZ_AP014924.1"/>
</dbReference>
<feature type="binding site" evidence="8">
    <location>
        <position position="209"/>
    </location>
    <ligand>
        <name>Zn(2+)</name>
        <dbReference type="ChEBI" id="CHEBI:29105"/>
        <label>2</label>
    </ligand>
</feature>
<dbReference type="KEGG" id="lpil:LIP_3015"/>
<dbReference type="STRING" id="1555112.LIP_3015"/>
<evidence type="ECO:0000256" key="7">
    <source>
        <dbReference type="PIRSR" id="PIRSR001123-1"/>
    </source>
</evidence>
<comment type="similarity">
    <text evidence="1 6">Belongs to the peptidase M42 family.</text>
</comment>
<keyword evidence="5" id="KW-0378">Hydrolase</keyword>
<evidence type="ECO:0000256" key="1">
    <source>
        <dbReference type="ARBA" id="ARBA00006272"/>
    </source>
</evidence>
<protein>
    <submittedName>
        <fullName evidence="9">Aminopeptidase</fullName>
    </submittedName>
</protein>
<dbReference type="InterPro" id="IPR051464">
    <property type="entry name" value="Peptidase_M42_aminopept"/>
</dbReference>
<organism evidence="9 10">
    <name type="scientific">Limnochorda pilosa</name>
    <dbReference type="NCBI Taxonomy" id="1555112"/>
    <lineage>
        <taxon>Bacteria</taxon>
        <taxon>Bacillati</taxon>
        <taxon>Bacillota</taxon>
        <taxon>Limnochordia</taxon>
        <taxon>Limnochordales</taxon>
        <taxon>Limnochordaceae</taxon>
        <taxon>Limnochorda</taxon>
    </lineage>
</organism>
<dbReference type="Pfam" id="PF05343">
    <property type="entry name" value="Peptidase_M42"/>
    <property type="match status" value="1"/>
</dbReference>
<gene>
    <name evidence="9" type="ORF">LIP_3015</name>
</gene>
<dbReference type="GO" id="GO:0046872">
    <property type="term" value="F:metal ion binding"/>
    <property type="evidence" value="ECO:0007669"/>
    <property type="project" value="UniProtKB-UniRule"/>
</dbReference>
<dbReference type="EMBL" id="AP014924">
    <property type="protein sequence ID" value="BAS28844.1"/>
    <property type="molecule type" value="Genomic_DNA"/>
</dbReference>
<keyword evidence="2 9" id="KW-0031">Aminopeptidase</keyword>
<reference evidence="10" key="1">
    <citation type="submission" date="2015-07" db="EMBL/GenBank/DDBJ databases">
        <title>Complete genome sequence and phylogenetic analysis of Limnochorda pilosa.</title>
        <authorList>
            <person name="Watanabe M."/>
            <person name="Kojima H."/>
            <person name="Fukui M."/>
        </authorList>
    </citation>
    <scope>NUCLEOTIDE SEQUENCE [LARGE SCALE GENOMIC DNA]</scope>
    <source>
        <strain evidence="10">HC45</strain>
    </source>
</reference>